<dbReference type="InterPro" id="IPR036414">
    <property type="entry name" value="YaeB_N_sf"/>
</dbReference>
<name>A0A3S3RME4_9BACT</name>
<dbReference type="GO" id="GO:0008168">
    <property type="term" value="F:methyltransferase activity"/>
    <property type="evidence" value="ECO:0007669"/>
    <property type="project" value="UniProtKB-KW"/>
</dbReference>
<comment type="similarity">
    <text evidence="2">Belongs to the tRNA methyltransferase O family.</text>
</comment>
<dbReference type="InterPro" id="IPR040372">
    <property type="entry name" value="YaeB-like"/>
</dbReference>
<keyword evidence="1" id="KW-0949">S-adenosyl-L-methionine</keyword>
<dbReference type="InterPro" id="IPR036413">
    <property type="entry name" value="YaeB-like_sf"/>
</dbReference>
<dbReference type="PANTHER" id="PTHR12818">
    <property type="entry name" value="TRNA (ADENINE(37)-N6)-METHYLTRANSFERASE"/>
    <property type="match status" value="1"/>
</dbReference>
<proteinExistence type="inferred from homology"/>
<evidence type="ECO:0000259" key="3">
    <source>
        <dbReference type="PROSITE" id="PS51668"/>
    </source>
</evidence>
<keyword evidence="5" id="KW-1185">Reference proteome</keyword>
<dbReference type="Gene3D" id="2.40.30.70">
    <property type="entry name" value="YaeB-like"/>
    <property type="match status" value="1"/>
</dbReference>
<protein>
    <submittedName>
        <fullName evidence="4">tRNA-Thr(GGU) m(6)t(6)A37 methyltransferase TsaA</fullName>
    </submittedName>
</protein>
<dbReference type="InterPro" id="IPR023370">
    <property type="entry name" value="TrmO-like_N"/>
</dbReference>
<feature type="domain" description="TsaA-like" evidence="3">
    <location>
        <begin position="6"/>
        <end position="131"/>
    </location>
</feature>
<dbReference type="PROSITE" id="PS51668">
    <property type="entry name" value="TSAA_2"/>
    <property type="match status" value="1"/>
</dbReference>
<dbReference type="Pfam" id="PF01980">
    <property type="entry name" value="TrmO_N"/>
    <property type="match status" value="1"/>
</dbReference>
<sequence length="131" mass="14455">MHPPELHFIGKVHSDIHTIKDAPKFHAESDRTGTLELYPQYLEGLKGIAAGQTIVVLCWFHQANREALQVYPRGDKSRGLHGVFVTRSPMRPNPIAISELKVLAVDGCRIEVSGLDILNGTPIVDIKNIPA</sequence>
<organism evidence="4 5">
    <name type="scientific">Candidatus Electrothrix communis</name>
    <dbReference type="NCBI Taxonomy" id="1859133"/>
    <lineage>
        <taxon>Bacteria</taxon>
        <taxon>Pseudomonadati</taxon>
        <taxon>Thermodesulfobacteriota</taxon>
        <taxon>Desulfobulbia</taxon>
        <taxon>Desulfobulbales</taxon>
        <taxon>Desulfobulbaceae</taxon>
        <taxon>Candidatus Electrothrix</taxon>
    </lineage>
</organism>
<evidence type="ECO:0000256" key="2">
    <source>
        <dbReference type="ARBA" id="ARBA00033753"/>
    </source>
</evidence>
<dbReference type="CDD" id="cd09281">
    <property type="entry name" value="UPF0066"/>
    <property type="match status" value="1"/>
</dbReference>
<evidence type="ECO:0000313" key="5">
    <source>
        <dbReference type="Proteomes" id="UP000288086"/>
    </source>
</evidence>
<dbReference type="Proteomes" id="UP000288086">
    <property type="component" value="Unassembled WGS sequence"/>
</dbReference>
<comment type="caution">
    <text evidence="4">The sequence shown here is derived from an EMBL/GenBank/DDBJ whole genome shotgun (WGS) entry which is preliminary data.</text>
</comment>
<dbReference type="GO" id="GO:0032259">
    <property type="term" value="P:methylation"/>
    <property type="evidence" value="ECO:0007669"/>
    <property type="project" value="UniProtKB-KW"/>
</dbReference>
<reference evidence="4 5" key="1">
    <citation type="submission" date="2017-01" db="EMBL/GenBank/DDBJ databases">
        <title>The cable genome- insights into the physiology and evolution of filamentous bacteria capable of sulfide oxidation via long distance electron transfer.</title>
        <authorList>
            <person name="Schreiber L."/>
            <person name="Bjerg J.T."/>
            <person name="Boggild A."/>
            <person name="Van De Vossenberg J."/>
            <person name="Meysman F."/>
            <person name="Nielsen L.P."/>
            <person name="Schramm A."/>
            <person name="Kjeldsen K.U."/>
        </authorList>
    </citation>
    <scope>NUCLEOTIDE SEQUENCE [LARGE SCALE GENOMIC DNA]</scope>
    <source>
        <strain evidence="4">A1</strain>
    </source>
</reference>
<gene>
    <name evidence="4" type="ORF">VT98_14582</name>
</gene>
<evidence type="ECO:0000256" key="1">
    <source>
        <dbReference type="ARBA" id="ARBA00022691"/>
    </source>
</evidence>
<keyword evidence="4" id="KW-0808">Transferase</keyword>
<accession>A0A3S3RME4</accession>
<dbReference type="SUPFAM" id="SSF118196">
    <property type="entry name" value="YaeB-like"/>
    <property type="match status" value="1"/>
</dbReference>
<dbReference type="AlphaFoldDB" id="A0A3S3RME4"/>
<dbReference type="PANTHER" id="PTHR12818:SF0">
    <property type="entry name" value="TRNA (ADENINE(37)-N6)-METHYLTRANSFERASE"/>
    <property type="match status" value="1"/>
</dbReference>
<dbReference type="NCBIfam" id="TIGR00104">
    <property type="entry name" value="tRNA_TsaA"/>
    <property type="match status" value="1"/>
</dbReference>
<keyword evidence="4" id="KW-0489">Methyltransferase</keyword>
<dbReference type="EMBL" id="MTKP01000458">
    <property type="protein sequence ID" value="RWX43186.1"/>
    <property type="molecule type" value="Genomic_DNA"/>
</dbReference>
<evidence type="ECO:0000313" key="4">
    <source>
        <dbReference type="EMBL" id="RWX43186.1"/>
    </source>
</evidence>